<accession>A0A1Z5HSZ7</accession>
<evidence type="ECO:0000313" key="2">
    <source>
        <dbReference type="Proteomes" id="UP000197032"/>
    </source>
</evidence>
<reference evidence="2" key="1">
    <citation type="journal article" date="2017" name="Appl. Environ. Microbiol.">
        <title>Genomic analysis of Calderihabitans maritimus KKC1, a thermophilic hydrogenogenic carboxydotrophic bacterium isolated from marine sediment.</title>
        <authorList>
            <person name="Omae K."/>
            <person name="Yoneda Y."/>
            <person name="Fukuyama Y."/>
            <person name="Yoshida T."/>
            <person name="Sako Y."/>
        </authorList>
    </citation>
    <scope>NUCLEOTIDE SEQUENCE [LARGE SCALE GENOMIC DNA]</scope>
    <source>
        <strain evidence="2">KKC1</strain>
    </source>
</reference>
<dbReference type="OrthoDB" id="1726662at2"/>
<dbReference type="EMBL" id="BDGJ01000081">
    <property type="protein sequence ID" value="GAW92477.1"/>
    <property type="molecule type" value="Genomic_DNA"/>
</dbReference>
<dbReference type="AlphaFoldDB" id="A0A1Z5HSZ7"/>
<name>A0A1Z5HSZ7_9FIRM</name>
<dbReference type="Proteomes" id="UP000197032">
    <property type="component" value="Unassembled WGS sequence"/>
</dbReference>
<gene>
    <name evidence="1" type="ORF">KKC1_16310</name>
</gene>
<keyword evidence="2" id="KW-1185">Reference proteome</keyword>
<comment type="caution">
    <text evidence="1">The sequence shown here is derived from an EMBL/GenBank/DDBJ whole genome shotgun (WGS) entry which is preliminary data.</text>
</comment>
<organism evidence="1 2">
    <name type="scientific">Calderihabitans maritimus</name>
    <dbReference type="NCBI Taxonomy" id="1246530"/>
    <lineage>
        <taxon>Bacteria</taxon>
        <taxon>Bacillati</taxon>
        <taxon>Bacillota</taxon>
        <taxon>Clostridia</taxon>
        <taxon>Neomoorellales</taxon>
        <taxon>Calderihabitantaceae</taxon>
        <taxon>Calderihabitans</taxon>
    </lineage>
</organism>
<protein>
    <submittedName>
        <fullName evidence="1">Transposase</fullName>
    </submittedName>
</protein>
<dbReference type="RefSeq" id="WP_088553814.1">
    <property type="nucleotide sequence ID" value="NZ_BDGJ01000081.1"/>
</dbReference>
<proteinExistence type="predicted"/>
<evidence type="ECO:0000313" key="1">
    <source>
        <dbReference type="EMBL" id="GAW92477.1"/>
    </source>
</evidence>
<sequence>MLVPITLADGIREDDSGIEVLTFKELGIIWYDGQKACRKTEYFVKQLKEQIAVAERIVEQSKQVVSGNKNIVDRVVSHFDIEARPIKKEKTISKIHRAGKT</sequence>